<feature type="chain" id="PRO_5041919576" description="ShKT domain-containing protein" evidence="3">
    <location>
        <begin position="23"/>
        <end position="493"/>
    </location>
</feature>
<name>A0AAE0XSL1_9GAST</name>
<keyword evidence="1" id="KW-1015">Disulfide bond</keyword>
<dbReference type="PROSITE" id="PS51670">
    <property type="entry name" value="SHKT"/>
    <property type="match status" value="3"/>
</dbReference>
<organism evidence="5 6">
    <name type="scientific">Elysia crispata</name>
    <name type="common">lettuce slug</name>
    <dbReference type="NCBI Taxonomy" id="231223"/>
    <lineage>
        <taxon>Eukaryota</taxon>
        <taxon>Metazoa</taxon>
        <taxon>Spiralia</taxon>
        <taxon>Lophotrochozoa</taxon>
        <taxon>Mollusca</taxon>
        <taxon>Gastropoda</taxon>
        <taxon>Heterobranchia</taxon>
        <taxon>Euthyneura</taxon>
        <taxon>Panpulmonata</taxon>
        <taxon>Sacoglossa</taxon>
        <taxon>Placobranchoidea</taxon>
        <taxon>Plakobranchidae</taxon>
        <taxon>Elysia</taxon>
    </lineage>
</organism>
<comment type="caution">
    <text evidence="5">The sequence shown here is derived from an EMBL/GenBank/DDBJ whole genome shotgun (WGS) entry which is preliminary data.</text>
</comment>
<comment type="caution">
    <text evidence="1">Lacks conserved residue(s) required for the propagation of feature annotation.</text>
</comment>
<evidence type="ECO:0000256" key="2">
    <source>
        <dbReference type="SAM" id="MobiDB-lite"/>
    </source>
</evidence>
<protein>
    <recommendedName>
        <fullName evidence="4">ShKT domain-containing protein</fullName>
    </recommendedName>
</protein>
<feature type="domain" description="ShKT" evidence="4">
    <location>
        <begin position="200"/>
        <end position="234"/>
    </location>
</feature>
<proteinExistence type="predicted"/>
<dbReference type="InterPro" id="IPR014044">
    <property type="entry name" value="CAP_dom"/>
</dbReference>
<feature type="disulfide bond" evidence="1">
    <location>
        <begin position="200"/>
        <end position="234"/>
    </location>
</feature>
<dbReference type="CDD" id="cd05380">
    <property type="entry name" value="CAP_euk"/>
    <property type="match status" value="1"/>
</dbReference>
<dbReference type="SMART" id="SM00198">
    <property type="entry name" value="SCP"/>
    <property type="match status" value="1"/>
</dbReference>
<dbReference type="Pfam" id="PF01549">
    <property type="entry name" value="ShK"/>
    <property type="match status" value="3"/>
</dbReference>
<dbReference type="InterPro" id="IPR003582">
    <property type="entry name" value="ShKT_dom"/>
</dbReference>
<dbReference type="EMBL" id="JAWDGP010007771">
    <property type="protein sequence ID" value="KAK3705427.1"/>
    <property type="molecule type" value="Genomic_DNA"/>
</dbReference>
<dbReference type="PANTHER" id="PTHR10334">
    <property type="entry name" value="CYSTEINE-RICH SECRETORY PROTEIN-RELATED"/>
    <property type="match status" value="1"/>
</dbReference>
<evidence type="ECO:0000256" key="1">
    <source>
        <dbReference type="PROSITE-ProRule" id="PRU01005"/>
    </source>
</evidence>
<feature type="domain" description="ShKT" evidence="4">
    <location>
        <begin position="413"/>
        <end position="447"/>
    </location>
</feature>
<feature type="disulfide bond" evidence="1">
    <location>
        <begin position="413"/>
        <end position="447"/>
    </location>
</feature>
<feature type="region of interest" description="Disordered" evidence="2">
    <location>
        <begin position="238"/>
        <end position="406"/>
    </location>
</feature>
<feature type="domain" description="ShKT" evidence="4">
    <location>
        <begin position="456"/>
        <end position="490"/>
    </location>
</feature>
<evidence type="ECO:0000256" key="3">
    <source>
        <dbReference type="SAM" id="SignalP"/>
    </source>
</evidence>
<dbReference type="InterPro" id="IPR001283">
    <property type="entry name" value="CRISP-related"/>
</dbReference>
<dbReference type="AlphaFoldDB" id="A0AAE0XSL1"/>
<evidence type="ECO:0000259" key="4">
    <source>
        <dbReference type="PROSITE" id="PS51670"/>
    </source>
</evidence>
<dbReference type="Pfam" id="PF00188">
    <property type="entry name" value="CAP"/>
    <property type="match status" value="1"/>
</dbReference>
<keyword evidence="3" id="KW-0732">Signal</keyword>
<evidence type="ECO:0000313" key="5">
    <source>
        <dbReference type="EMBL" id="KAK3705427.1"/>
    </source>
</evidence>
<reference evidence="5" key="1">
    <citation type="journal article" date="2023" name="G3 (Bethesda)">
        <title>A reference genome for the long-term kleptoplast-retaining sea slug Elysia crispata morphotype clarki.</title>
        <authorList>
            <person name="Eastman K.E."/>
            <person name="Pendleton A.L."/>
            <person name="Shaikh M.A."/>
            <person name="Suttiyut T."/>
            <person name="Ogas R."/>
            <person name="Tomko P."/>
            <person name="Gavelis G."/>
            <person name="Widhalm J.R."/>
            <person name="Wisecaver J.H."/>
        </authorList>
    </citation>
    <scope>NUCLEOTIDE SEQUENCE</scope>
    <source>
        <strain evidence="5">ECLA1</strain>
    </source>
</reference>
<sequence length="493" mass="53803">MFRPAVLPHTLLVGFAIWTAVALESAWNQAARDHILNIHNNYRKNEGGCQIDKMQYDMGLETQAKEWAEGCVFINEMIKGRGENLAYNMTSNSEIDMITSAAKCWFNEKNKYSRGQPGCQDFCHYTQLVWDITNKVGCYSTWCPNLAMADVENAWYFVCFYTPEGNMVGEEPYELSCETPCRNGQTEEDGLCVGEAITPCVDVDDNCTERQKMGECENNPDFMEKNCRETCKICTNKTEESSETGKTPEENTETGGSIDDETETGGSTEDGSETGESIDNETETGGSTEDGSETGGSIDNETETGGSTEDGSETGGSIDNETETGGSTEDGSETGGSIDDETETGGSTENGSETGGSIDNETETGGSTEDGSETGGSIDDETETGGSTEDGSETGGSTEVDAKNGEGSECGPCKDDHKHCSAWAASNHCHRNPGYMWKNCKKSCKRCKVSDSDEDCKDENERCQEWAYNNECNRNRGYMFIYCKKSCDVCWDH</sequence>
<feature type="signal peptide" evidence="3">
    <location>
        <begin position="1"/>
        <end position="22"/>
    </location>
</feature>
<evidence type="ECO:0000313" key="6">
    <source>
        <dbReference type="Proteomes" id="UP001283361"/>
    </source>
</evidence>
<dbReference type="Proteomes" id="UP001283361">
    <property type="component" value="Unassembled WGS sequence"/>
</dbReference>
<feature type="compositionally biased region" description="Acidic residues" evidence="2">
    <location>
        <begin position="270"/>
        <end position="282"/>
    </location>
</feature>
<feature type="compositionally biased region" description="Low complexity" evidence="2">
    <location>
        <begin position="384"/>
        <end position="399"/>
    </location>
</feature>
<dbReference type="PRINTS" id="PR00837">
    <property type="entry name" value="V5TPXLIKE"/>
</dbReference>
<dbReference type="InterPro" id="IPR035940">
    <property type="entry name" value="CAP_sf"/>
</dbReference>
<dbReference type="SMART" id="SM00254">
    <property type="entry name" value="ShKT"/>
    <property type="match status" value="3"/>
</dbReference>
<keyword evidence="6" id="KW-1185">Reference proteome</keyword>
<feature type="disulfide bond" evidence="1">
    <location>
        <begin position="456"/>
        <end position="490"/>
    </location>
</feature>
<dbReference type="SUPFAM" id="SSF55797">
    <property type="entry name" value="PR-1-like"/>
    <property type="match status" value="1"/>
</dbReference>
<dbReference type="Gene3D" id="3.40.33.10">
    <property type="entry name" value="CAP"/>
    <property type="match status" value="1"/>
</dbReference>
<gene>
    <name evidence="5" type="ORF">RRG08_034005</name>
</gene>
<accession>A0AAE0XSL1</accession>
<feature type="compositionally biased region" description="Low complexity" evidence="2">
    <location>
        <begin position="344"/>
        <end position="369"/>
    </location>
</feature>